<feature type="region of interest" description="Disordered" evidence="1">
    <location>
        <begin position="264"/>
        <end position="294"/>
    </location>
</feature>
<protein>
    <recommendedName>
        <fullName evidence="2">Aminotransferase-like plant mobile domain-containing protein</fullName>
    </recommendedName>
</protein>
<evidence type="ECO:0000313" key="3">
    <source>
        <dbReference type="EMBL" id="KAG8472275.1"/>
    </source>
</evidence>
<evidence type="ECO:0000259" key="2">
    <source>
        <dbReference type="Pfam" id="PF10536"/>
    </source>
</evidence>
<proteinExistence type="predicted"/>
<dbReference type="PANTHER" id="PTHR46033:SF8">
    <property type="entry name" value="PROTEIN MAINTENANCE OF MERISTEMS-LIKE"/>
    <property type="match status" value="1"/>
</dbReference>
<organism evidence="3 4">
    <name type="scientific">Gossypium anomalum</name>
    <dbReference type="NCBI Taxonomy" id="47600"/>
    <lineage>
        <taxon>Eukaryota</taxon>
        <taxon>Viridiplantae</taxon>
        <taxon>Streptophyta</taxon>
        <taxon>Embryophyta</taxon>
        <taxon>Tracheophyta</taxon>
        <taxon>Spermatophyta</taxon>
        <taxon>Magnoliopsida</taxon>
        <taxon>eudicotyledons</taxon>
        <taxon>Gunneridae</taxon>
        <taxon>Pentapetalae</taxon>
        <taxon>rosids</taxon>
        <taxon>malvids</taxon>
        <taxon>Malvales</taxon>
        <taxon>Malvaceae</taxon>
        <taxon>Malvoideae</taxon>
        <taxon>Gossypium</taxon>
    </lineage>
</organism>
<gene>
    <name evidence="3" type="ORF">CXB51_034338</name>
</gene>
<accession>A0A8J5Y4W6</accession>
<comment type="caution">
    <text evidence="3">The sequence shown here is derived from an EMBL/GenBank/DDBJ whole genome shotgun (WGS) entry which is preliminary data.</text>
</comment>
<dbReference type="OrthoDB" id="960611at2759"/>
<keyword evidence="4" id="KW-1185">Reference proteome</keyword>
<dbReference type="InterPro" id="IPR044824">
    <property type="entry name" value="MAIN-like"/>
</dbReference>
<sequence length="309" mass="34730">MAGELIRLDHKHNSIEQMKMAGGASWTQNSSSLIERWRPEAHTFHLLCGKCTIILEDVQLQLGLLVDGSALTEFVQSTDWGAVCHDLLGAIPNNIYGGRIKIDCLKNTFPELGNDLTELANLVGGLPCWQHYTKRWNHLASYVGIPTALEDIQLLLDQRLEAQFQWTSYKDLTIRAIIPDEFFQNPNIQHVKVPLVNYAAVEMHQMSRVLRVDGRWDGKEVIITGGIAQGTVEELISLPIPITLGIQTPPPWVMQTPPHSLFYQSGLSSQHSQPEQPQPPPEAEPKRNPAHNRRPLYVALIPTSTYIIF</sequence>
<dbReference type="Proteomes" id="UP000701853">
    <property type="component" value="Chromosome 13"/>
</dbReference>
<dbReference type="PANTHER" id="PTHR46033">
    <property type="entry name" value="PROTEIN MAIN-LIKE 2"/>
    <property type="match status" value="1"/>
</dbReference>
<dbReference type="EMBL" id="JAHUZN010000013">
    <property type="protein sequence ID" value="KAG8472275.1"/>
    <property type="molecule type" value="Genomic_DNA"/>
</dbReference>
<dbReference type="Pfam" id="PF10536">
    <property type="entry name" value="PMD"/>
    <property type="match status" value="1"/>
</dbReference>
<name>A0A8J5Y4W6_9ROSI</name>
<reference evidence="3 4" key="1">
    <citation type="journal article" date="2021" name="bioRxiv">
        <title>The Gossypium anomalum genome as a resource for cotton improvement and evolutionary analysis of hybrid incompatibility.</title>
        <authorList>
            <person name="Grover C.E."/>
            <person name="Yuan D."/>
            <person name="Arick M.A."/>
            <person name="Miller E.R."/>
            <person name="Hu G."/>
            <person name="Peterson D.G."/>
            <person name="Wendel J.F."/>
            <person name="Udall J.A."/>
        </authorList>
    </citation>
    <scope>NUCLEOTIDE SEQUENCE [LARGE SCALE GENOMIC DNA]</scope>
    <source>
        <strain evidence="3">JFW-Udall</strain>
        <tissue evidence="3">Leaf</tissue>
    </source>
</reference>
<dbReference type="GO" id="GO:0010073">
    <property type="term" value="P:meristem maintenance"/>
    <property type="evidence" value="ECO:0007669"/>
    <property type="project" value="InterPro"/>
</dbReference>
<evidence type="ECO:0000313" key="4">
    <source>
        <dbReference type="Proteomes" id="UP000701853"/>
    </source>
</evidence>
<evidence type="ECO:0000256" key="1">
    <source>
        <dbReference type="SAM" id="MobiDB-lite"/>
    </source>
</evidence>
<dbReference type="AlphaFoldDB" id="A0A8J5Y4W6"/>
<dbReference type="InterPro" id="IPR019557">
    <property type="entry name" value="AminoTfrase-like_pln_mobile"/>
</dbReference>
<feature type="domain" description="Aminotransferase-like plant mobile" evidence="2">
    <location>
        <begin position="31"/>
        <end position="108"/>
    </location>
</feature>